<organism evidence="2 3">
    <name type="scientific">Caldicoprobacter faecalis</name>
    <dbReference type="NCBI Taxonomy" id="937334"/>
    <lineage>
        <taxon>Bacteria</taxon>
        <taxon>Bacillati</taxon>
        <taxon>Bacillota</taxon>
        <taxon>Clostridia</taxon>
        <taxon>Caldicoprobacterales</taxon>
        <taxon>Caldicoprobacteraceae</taxon>
        <taxon>Caldicoprobacter</taxon>
    </lineage>
</organism>
<name>A0A1I5UHJ1_9FIRM</name>
<gene>
    <name evidence="2" type="ORF">SAMN05444406_10736</name>
</gene>
<feature type="transmembrane region" description="Helical" evidence="1">
    <location>
        <begin position="53"/>
        <end position="71"/>
    </location>
</feature>
<evidence type="ECO:0000313" key="2">
    <source>
        <dbReference type="EMBL" id="SFP94732.1"/>
    </source>
</evidence>
<dbReference type="EMBL" id="FOXR01000007">
    <property type="protein sequence ID" value="SFP94732.1"/>
    <property type="molecule type" value="Genomic_DNA"/>
</dbReference>
<reference evidence="2 3" key="1">
    <citation type="submission" date="2016-10" db="EMBL/GenBank/DDBJ databases">
        <authorList>
            <person name="de Groot N.N."/>
        </authorList>
    </citation>
    <scope>NUCLEOTIDE SEQUENCE [LARGE SCALE GENOMIC DNA]</scope>
    <source>
        <strain evidence="2 3">DSM 20678</strain>
    </source>
</reference>
<dbReference type="OrthoDB" id="2925715at2"/>
<keyword evidence="1" id="KW-0472">Membrane</keyword>
<sequence length="88" mass="9194">MTIYDIAIIPLIVGIVELLKQIGLPSKFAALVSVILGIAIGVVYVSPDDIKKGVLVGLALGLAAAGLYSTTKDTVEGVKGLFVTKRKR</sequence>
<evidence type="ECO:0008006" key="4">
    <source>
        <dbReference type="Google" id="ProtNLM"/>
    </source>
</evidence>
<dbReference type="AlphaFoldDB" id="A0A1I5UHJ1"/>
<proteinExistence type="predicted"/>
<keyword evidence="3" id="KW-1185">Reference proteome</keyword>
<keyword evidence="1" id="KW-0812">Transmembrane</keyword>
<dbReference type="STRING" id="937334.SAMN05444406_10736"/>
<protein>
    <recommendedName>
        <fullName evidence="4">Phage holin family Hol44, holin superfamily V</fullName>
    </recommendedName>
</protein>
<evidence type="ECO:0000313" key="3">
    <source>
        <dbReference type="Proteomes" id="UP000198577"/>
    </source>
</evidence>
<feature type="transmembrane region" description="Helical" evidence="1">
    <location>
        <begin position="28"/>
        <end position="46"/>
    </location>
</feature>
<keyword evidence="1" id="KW-1133">Transmembrane helix</keyword>
<dbReference type="Proteomes" id="UP000198577">
    <property type="component" value="Unassembled WGS sequence"/>
</dbReference>
<evidence type="ECO:0000256" key="1">
    <source>
        <dbReference type="SAM" id="Phobius"/>
    </source>
</evidence>
<accession>A0A1I5UHJ1</accession>
<dbReference type="RefSeq" id="WP_025747532.1">
    <property type="nucleotide sequence ID" value="NZ_FOXR01000007.1"/>
</dbReference>